<dbReference type="InterPro" id="IPR037923">
    <property type="entry name" value="HTH-like"/>
</dbReference>
<dbReference type="PANTHER" id="PTHR43280">
    <property type="entry name" value="ARAC-FAMILY TRANSCRIPTIONAL REGULATOR"/>
    <property type="match status" value="1"/>
</dbReference>
<dbReference type="InterPro" id="IPR009057">
    <property type="entry name" value="Homeodomain-like_sf"/>
</dbReference>
<dbReference type="OrthoDB" id="192171at2"/>
<dbReference type="InterPro" id="IPR020449">
    <property type="entry name" value="Tscrpt_reg_AraC-type_HTH"/>
</dbReference>
<dbReference type="Pfam" id="PF12833">
    <property type="entry name" value="HTH_18"/>
    <property type="match status" value="1"/>
</dbReference>
<dbReference type="InterPro" id="IPR018062">
    <property type="entry name" value="HTH_AraC-typ_CS"/>
</dbReference>
<reference evidence="5 6" key="1">
    <citation type="submission" date="2019-01" db="EMBL/GenBank/DDBJ databases">
        <title>Complete genome sequence of Cohnella hallensis HS21 isolated from Korean fir (Abies koreana) rhizospheric soil.</title>
        <authorList>
            <person name="Jiang L."/>
            <person name="Kang S.W."/>
            <person name="Kim S."/>
            <person name="Jung J."/>
            <person name="Kim C.Y."/>
            <person name="Kim D.H."/>
            <person name="Kim S.W."/>
            <person name="Lee J."/>
        </authorList>
    </citation>
    <scope>NUCLEOTIDE SEQUENCE [LARGE SCALE GENOMIC DNA]</scope>
    <source>
        <strain evidence="5 6">HS21</strain>
    </source>
</reference>
<dbReference type="Pfam" id="PF02311">
    <property type="entry name" value="AraC_binding"/>
    <property type="match status" value="1"/>
</dbReference>
<dbReference type="PROSITE" id="PS00041">
    <property type="entry name" value="HTH_ARAC_FAMILY_1"/>
    <property type="match status" value="1"/>
</dbReference>
<dbReference type="EMBL" id="AP019400">
    <property type="protein sequence ID" value="BBI31953.1"/>
    <property type="molecule type" value="Genomic_DNA"/>
</dbReference>
<dbReference type="GO" id="GO:0003700">
    <property type="term" value="F:DNA-binding transcription factor activity"/>
    <property type="evidence" value="ECO:0007669"/>
    <property type="project" value="InterPro"/>
</dbReference>
<dbReference type="PANTHER" id="PTHR43280:SF2">
    <property type="entry name" value="HTH-TYPE TRANSCRIPTIONAL REGULATOR EXSA"/>
    <property type="match status" value="1"/>
</dbReference>
<name>A0A3T1D1H3_9BACL</name>
<dbReference type="KEGG" id="cohn:KCTCHS21_13520"/>
<dbReference type="PRINTS" id="PR00032">
    <property type="entry name" value="HTHARAC"/>
</dbReference>
<protein>
    <submittedName>
        <fullName evidence="5">Transcription regulator</fullName>
    </submittedName>
</protein>
<dbReference type="InterPro" id="IPR018060">
    <property type="entry name" value="HTH_AraC"/>
</dbReference>
<dbReference type="GO" id="GO:0043565">
    <property type="term" value="F:sequence-specific DNA binding"/>
    <property type="evidence" value="ECO:0007669"/>
    <property type="project" value="InterPro"/>
</dbReference>
<dbReference type="PROSITE" id="PS01124">
    <property type="entry name" value="HTH_ARAC_FAMILY_2"/>
    <property type="match status" value="1"/>
</dbReference>
<dbReference type="SUPFAM" id="SSF51215">
    <property type="entry name" value="Regulatory protein AraC"/>
    <property type="match status" value="1"/>
</dbReference>
<dbReference type="Gene3D" id="1.10.10.60">
    <property type="entry name" value="Homeodomain-like"/>
    <property type="match status" value="2"/>
</dbReference>
<organism evidence="5 6">
    <name type="scientific">Cohnella abietis</name>
    <dbReference type="NCBI Taxonomy" id="2507935"/>
    <lineage>
        <taxon>Bacteria</taxon>
        <taxon>Bacillati</taxon>
        <taxon>Bacillota</taxon>
        <taxon>Bacilli</taxon>
        <taxon>Bacillales</taxon>
        <taxon>Paenibacillaceae</taxon>
        <taxon>Cohnella</taxon>
    </lineage>
</organism>
<evidence type="ECO:0000313" key="5">
    <source>
        <dbReference type="EMBL" id="BBI31953.1"/>
    </source>
</evidence>
<evidence type="ECO:0000313" key="6">
    <source>
        <dbReference type="Proteomes" id="UP000289856"/>
    </source>
</evidence>
<keyword evidence="3" id="KW-0804">Transcription</keyword>
<evidence type="ECO:0000256" key="2">
    <source>
        <dbReference type="ARBA" id="ARBA00023125"/>
    </source>
</evidence>
<dbReference type="SMART" id="SM00342">
    <property type="entry name" value="HTH_ARAC"/>
    <property type="match status" value="1"/>
</dbReference>
<evidence type="ECO:0000259" key="4">
    <source>
        <dbReference type="PROSITE" id="PS01124"/>
    </source>
</evidence>
<dbReference type="SUPFAM" id="SSF46689">
    <property type="entry name" value="Homeodomain-like"/>
    <property type="match status" value="2"/>
</dbReference>
<dbReference type="InterPro" id="IPR003313">
    <property type="entry name" value="AraC-bd"/>
</dbReference>
<evidence type="ECO:0000256" key="3">
    <source>
        <dbReference type="ARBA" id="ARBA00023163"/>
    </source>
</evidence>
<dbReference type="Proteomes" id="UP000289856">
    <property type="component" value="Chromosome"/>
</dbReference>
<feature type="domain" description="HTH araC/xylS-type" evidence="4">
    <location>
        <begin position="190"/>
        <end position="288"/>
    </location>
</feature>
<keyword evidence="6" id="KW-1185">Reference proteome</keyword>
<dbReference type="RefSeq" id="WP_130606130.1">
    <property type="nucleotide sequence ID" value="NZ_AP019400.1"/>
</dbReference>
<proteinExistence type="predicted"/>
<keyword evidence="1" id="KW-0805">Transcription regulation</keyword>
<evidence type="ECO:0000256" key="1">
    <source>
        <dbReference type="ARBA" id="ARBA00023015"/>
    </source>
</evidence>
<accession>A0A3T1D1H3</accession>
<sequence length="295" mass="34742">MQFLKTTLHDPLFFLSGDHFAYKENFIHPTRTMDSFEIIIGLKGIPYIEQNNNQYQVGRDQVLLLLPNQEHKGYAPSKEEINFNWLHFYCQSSYEIIDEDVARAEILLLKNVHPTNKLTSYIYLPIFSTPAHMDRIHIIFRQLIHVANANYYTKQAVNYTLTSLLIELSEQYISSSLQESETNVGRAPLVKILEYIRINCTRNINVAEIAEEFFYNKDYLSRIFKKQMGTSIHDYIILQKMSKSKELLTQTGQSIKEIAYLLGFEDEKYFMKLFKKYEQVTPTDYRNAFYRSSNT</sequence>
<gene>
    <name evidence="5" type="ORF">KCTCHS21_13520</name>
</gene>
<dbReference type="AlphaFoldDB" id="A0A3T1D1H3"/>
<keyword evidence="2" id="KW-0238">DNA-binding</keyword>